<dbReference type="EMBL" id="JAYKXN010000001">
    <property type="protein sequence ID" value="KAK7319376.1"/>
    <property type="molecule type" value="Genomic_DNA"/>
</dbReference>
<evidence type="ECO:0000313" key="10">
    <source>
        <dbReference type="EMBL" id="KAK7319376.1"/>
    </source>
</evidence>
<feature type="transmembrane region" description="Helical" evidence="9">
    <location>
        <begin position="174"/>
        <end position="193"/>
    </location>
</feature>
<name>A0AAN9KMU9_CLITE</name>
<gene>
    <name evidence="10" type="ORF">RJT34_04097</name>
</gene>
<feature type="transmembrane region" description="Helical" evidence="9">
    <location>
        <begin position="51"/>
        <end position="76"/>
    </location>
</feature>
<sequence length="231" mass="24532">MASGIPCGLVSHNHVGLVLQSTPGNGILDQKQIQVAEDDANSIDYSQRAQWLRAAVLGANDGLVSVAALMIGVGAVKRDVKAMLLAGFAGLVAGACGMAIGEFVSVYTQYEVEFCQMKREHMSVGREKDLEMEMEKRALPNPFHAALASALCFSIGALVPLMSAVFIRDYKIRLIVVVAVASLALLVFGLVVAQIGNTTKMKSCVRFLCGGWLAMIITFGLTKLLGASALE</sequence>
<evidence type="ECO:0000313" key="11">
    <source>
        <dbReference type="Proteomes" id="UP001359559"/>
    </source>
</evidence>
<comment type="catalytic activity">
    <reaction evidence="8">
        <text>Fe(2+)(in) = Fe(2+)(out)</text>
        <dbReference type="Rhea" id="RHEA:28486"/>
        <dbReference type="ChEBI" id="CHEBI:29033"/>
    </reaction>
    <physiologicalReaction direction="left-to-right" evidence="8">
        <dbReference type="Rhea" id="RHEA:28487"/>
    </physiologicalReaction>
</comment>
<dbReference type="CDD" id="cd02436">
    <property type="entry name" value="Nodulin-21"/>
    <property type="match status" value="1"/>
</dbReference>
<evidence type="ECO:0000256" key="3">
    <source>
        <dbReference type="ARBA" id="ARBA00022496"/>
    </source>
</evidence>
<keyword evidence="11" id="KW-1185">Reference proteome</keyword>
<feature type="transmembrane region" description="Helical" evidence="9">
    <location>
        <begin position="83"/>
        <end position="104"/>
    </location>
</feature>
<dbReference type="AlphaFoldDB" id="A0AAN9KMU9"/>
<comment type="similarity">
    <text evidence="2 9">Belongs to the CCC1 family.</text>
</comment>
<evidence type="ECO:0000256" key="6">
    <source>
        <dbReference type="ARBA" id="ARBA00022989"/>
    </source>
</evidence>
<keyword evidence="7 9" id="KW-0472">Membrane</keyword>
<dbReference type="GO" id="GO:0005381">
    <property type="term" value="F:iron ion transmembrane transporter activity"/>
    <property type="evidence" value="ECO:0007669"/>
    <property type="project" value="UniProtKB-UniRule"/>
</dbReference>
<protein>
    <recommendedName>
        <fullName evidence="9">Vacuolar iron transporter</fullName>
    </recommendedName>
</protein>
<dbReference type="Proteomes" id="UP001359559">
    <property type="component" value="Unassembled WGS sequence"/>
</dbReference>
<keyword evidence="9" id="KW-0813">Transport</keyword>
<keyword evidence="3" id="KW-0410">Iron transport</keyword>
<feature type="transmembrane region" description="Helical" evidence="9">
    <location>
        <begin position="205"/>
        <end position="225"/>
    </location>
</feature>
<organism evidence="10 11">
    <name type="scientific">Clitoria ternatea</name>
    <name type="common">Butterfly pea</name>
    <dbReference type="NCBI Taxonomy" id="43366"/>
    <lineage>
        <taxon>Eukaryota</taxon>
        <taxon>Viridiplantae</taxon>
        <taxon>Streptophyta</taxon>
        <taxon>Embryophyta</taxon>
        <taxon>Tracheophyta</taxon>
        <taxon>Spermatophyta</taxon>
        <taxon>Magnoliopsida</taxon>
        <taxon>eudicotyledons</taxon>
        <taxon>Gunneridae</taxon>
        <taxon>Pentapetalae</taxon>
        <taxon>rosids</taxon>
        <taxon>fabids</taxon>
        <taxon>Fabales</taxon>
        <taxon>Fabaceae</taxon>
        <taxon>Papilionoideae</taxon>
        <taxon>50 kb inversion clade</taxon>
        <taxon>NPAAA clade</taxon>
        <taxon>indigoferoid/millettioid clade</taxon>
        <taxon>Phaseoleae</taxon>
        <taxon>Clitoria</taxon>
    </lineage>
</organism>
<dbReference type="PANTHER" id="PTHR31851">
    <property type="entry name" value="FE(2+)/MN(2+) TRANSPORTER PCL1"/>
    <property type="match status" value="1"/>
</dbReference>
<keyword evidence="9" id="KW-0406">Ion transport</keyword>
<evidence type="ECO:0000256" key="8">
    <source>
        <dbReference type="ARBA" id="ARBA00044464"/>
    </source>
</evidence>
<keyword evidence="5 9" id="KW-0812">Transmembrane</keyword>
<dbReference type="GO" id="GO:0030026">
    <property type="term" value="P:intracellular manganese ion homeostasis"/>
    <property type="evidence" value="ECO:0007669"/>
    <property type="project" value="InterPro"/>
</dbReference>
<evidence type="ECO:0000256" key="4">
    <source>
        <dbReference type="ARBA" id="ARBA00022554"/>
    </source>
</evidence>
<keyword evidence="6 9" id="KW-1133">Transmembrane helix</keyword>
<dbReference type="GO" id="GO:0005384">
    <property type="term" value="F:manganese ion transmembrane transporter activity"/>
    <property type="evidence" value="ECO:0007669"/>
    <property type="project" value="InterPro"/>
</dbReference>
<comment type="subcellular location">
    <subcellularLocation>
        <location evidence="1 9">Vacuole membrane</location>
        <topology evidence="1 9">Multi-pass membrane protein</topology>
    </subcellularLocation>
</comment>
<dbReference type="GO" id="GO:0140315">
    <property type="term" value="F:iron ion sequestering activity"/>
    <property type="evidence" value="ECO:0007669"/>
    <property type="project" value="UniProtKB-UniRule"/>
</dbReference>
<accession>A0AAN9KMU9</accession>
<comment type="function">
    <text evidence="9">Vacuolar Fe(2+) uptake transporter.</text>
</comment>
<evidence type="ECO:0000256" key="7">
    <source>
        <dbReference type="ARBA" id="ARBA00023136"/>
    </source>
</evidence>
<feature type="transmembrane region" description="Helical" evidence="9">
    <location>
        <begin position="143"/>
        <end position="167"/>
    </location>
</feature>
<keyword evidence="4 9" id="KW-0926">Vacuole</keyword>
<dbReference type="Pfam" id="PF01988">
    <property type="entry name" value="VIT1"/>
    <property type="match status" value="1"/>
</dbReference>
<evidence type="ECO:0000256" key="5">
    <source>
        <dbReference type="ARBA" id="ARBA00022692"/>
    </source>
</evidence>
<dbReference type="InterPro" id="IPR008217">
    <property type="entry name" value="Ccc1_fam"/>
</dbReference>
<keyword evidence="3" id="KW-0408">Iron</keyword>
<reference evidence="10 11" key="1">
    <citation type="submission" date="2024-01" db="EMBL/GenBank/DDBJ databases">
        <title>The genomes of 5 underutilized Papilionoideae crops provide insights into root nodulation and disease resistance.</title>
        <authorList>
            <person name="Yuan L."/>
        </authorList>
    </citation>
    <scope>NUCLEOTIDE SEQUENCE [LARGE SCALE GENOMIC DNA]</scope>
    <source>
        <strain evidence="10">LY-2023</strain>
        <tissue evidence="10">Leaf</tissue>
    </source>
</reference>
<evidence type="ECO:0000256" key="2">
    <source>
        <dbReference type="ARBA" id="ARBA00007049"/>
    </source>
</evidence>
<evidence type="ECO:0000256" key="9">
    <source>
        <dbReference type="RuleBase" id="RU369115"/>
    </source>
</evidence>
<dbReference type="GO" id="GO:0005774">
    <property type="term" value="C:vacuolar membrane"/>
    <property type="evidence" value="ECO:0007669"/>
    <property type="project" value="UniProtKB-SubCell"/>
</dbReference>
<comment type="caution">
    <text evidence="10">The sequence shown here is derived from an EMBL/GenBank/DDBJ whole genome shotgun (WGS) entry which is preliminary data.</text>
</comment>
<proteinExistence type="inferred from homology"/>
<evidence type="ECO:0000256" key="1">
    <source>
        <dbReference type="ARBA" id="ARBA00004128"/>
    </source>
</evidence>